<keyword evidence="1" id="KW-1133">Transmembrane helix</keyword>
<gene>
    <name evidence="2" type="ORF">S12H4_27627</name>
</gene>
<keyword evidence="1" id="KW-0472">Membrane</keyword>
<comment type="caution">
    <text evidence="2">The sequence shown here is derived from an EMBL/GenBank/DDBJ whole genome shotgun (WGS) entry which is preliminary data.</text>
</comment>
<evidence type="ECO:0008006" key="3">
    <source>
        <dbReference type="Google" id="ProtNLM"/>
    </source>
</evidence>
<protein>
    <recommendedName>
        <fullName evidence="3">Bacterial Pleckstrin homology domain-containing protein</fullName>
    </recommendedName>
</protein>
<dbReference type="AlphaFoldDB" id="X1T109"/>
<keyword evidence="1" id="KW-0812">Transmembrane</keyword>
<feature type="transmembrane region" description="Helical" evidence="1">
    <location>
        <begin position="28"/>
        <end position="50"/>
    </location>
</feature>
<evidence type="ECO:0000313" key="2">
    <source>
        <dbReference type="EMBL" id="GAI98878.1"/>
    </source>
</evidence>
<dbReference type="EMBL" id="BARW01015784">
    <property type="protein sequence ID" value="GAI98878.1"/>
    <property type="molecule type" value="Genomic_DNA"/>
</dbReference>
<name>X1T109_9ZZZZ</name>
<accession>X1T109</accession>
<organism evidence="2">
    <name type="scientific">marine sediment metagenome</name>
    <dbReference type="NCBI Taxonomy" id="412755"/>
    <lineage>
        <taxon>unclassified sequences</taxon>
        <taxon>metagenomes</taxon>
        <taxon>ecological metagenomes</taxon>
    </lineage>
</organism>
<feature type="transmembrane region" description="Helical" evidence="1">
    <location>
        <begin position="56"/>
        <end position="76"/>
    </location>
</feature>
<reference evidence="2" key="1">
    <citation type="journal article" date="2014" name="Front. Microbiol.">
        <title>High frequency of phylogenetically diverse reductive dehalogenase-homologous genes in deep subseafloor sedimentary metagenomes.</title>
        <authorList>
            <person name="Kawai M."/>
            <person name="Futagami T."/>
            <person name="Toyoda A."/>
            <person name="Takaki Y."/>
            <person name="Nishi S."/>
            <person name="Hori S."/>
            <person name="Arai W."/>
            <person name="Tsubouchi T."/>
            <person name="Morono Y."/>
            <person name="Uchiyama I."/>
            <person name="Ito T."/>
            <person name="Fujiyama A."/>
            <person name="Inagaki F."/>
            <person name="Takami H."/>
        </authorList>
    </citation>
    <scope>NUCLEOTIDE SEQUENCE</scope>
    <source>
        <strain evidence="2">Expedition CK06-06</strain>
    </source>
</reference>
<proteinExistence type="predicted"/>
<evidence type="ECO:0000256" key="1">
    <source>
        <dbReference type="SAM" id="Phobius"/>
    </source>
</evidence>
<sequence>MVIKIINENNIQKNEELLYKEWIPVGKFIKVLVLFVCLLNISSGIIITAFKPQELAFLSIIFGVVSLIIFLIYWNYRGLKIILTKNQLDVEYGIFNHKKIPINKITRCEITKANFRKYWGVGIRFGLDGSLVYNTDFGEAVKLTFQHGRPFVFSTRNPQEICNLINKLSN</sequence>